<feature type="compositionally biased region" description="Low complexity" evidence="6">
    <location>
        <begin position="324"/>
        <end position="343"/>
    </location>
</feature>
<keyword evidence="5" id="KW-0206">Cytoskeleton</keyword>
<feature type="compositionally biased region" description="Low complexity" evidence="6">
    <location>
        <begin position="460"/>
        <end position="490"/>
    </location>
</feature>
<evidence type="ECO:0000256" key="3">
    <source>
        <dbReference type="ARBA" id="ARBA00022490"/>
    </source>
</evidence>
<dbReference type="GO" id="GO:0015630">
    <property type="term" value="C:microtubule cytoskeleton"/>
    <property type="evidence" value="ECO:0007669"/>
    <property type="project" value="InterPro"/>
</dbReference>
<dbReference type="PANTHER" id="PTHR15073:SF1">
    <property type="entry name" value="RETICULOCYTE-BINDING PROTEIN HOMOLOG 2A"/>
    <property type="match status" value="1"/>
</dbReference>
<feature type="region of interest" description="Disordered" evidence="6">
    <location>
        <begin position="640"/>
        <end position="1054"/>
    </location>
</feature>
<proteinExistence type="inferred from homology"/>
<sequence length="1130" mass="122409">MADDPQLASPVRNTSDSNHVTKKSACNTPMAQKSPKQDTYWFAHAGGDAPSEDGTERRLSPDRSQGGDSECGGAGDSPQHAQLSREERLRLVKERQEEQRARRLQELEQQAQAAQHYREQLEEERRRRIEEMRQRDHERRLQVEERKRLIWEADHERKEAMLKRNMERESKLDARRSTANRMSMSFAFGSSTPRTFDLDLATMSSAGAPVLMSAAPQRKSEERDFESSRKRAASAYNLCQAADQTDSPPAQGAVPDVAFVSPTTGGWLVGSGVTVDSRRRGPQVPCLVSGPGEDPMTRSMTALPSQHSRGRRKTDLMPVIPWNRSSATSRSRSPATAPSSSSSGVAQRAVSMSRLDVLAQPRRPRLLPASPSTSAATPPSMAAKSMLNLSSGSPPSRRGVVVDMSQSMVLPGRGGLGGSSKLRSARSMSQLAIAPRPTRASQLRATNRMMAVGPATGKEQQSPSRPRSSMSVASEHSVASSQMSSSVVMRPRPPPRKPRPLSIAGTIPDKALHSRQNVPPEKTAAAPVVAEKKKARSSNGAEGAAPEVPPKPAHLRKPQKPQPPAASAFRREPRSAPPAPAARTKDTTPKERPKDPAPASLPTAAVAPIVATTAAKPAPIAAATVAEPATAPPDVVASNVVTPANQKQRAPLAENGIPEAQAAVAEQEPKAPAATAEFPAATGPAEEQKPAVPQQTTGGPESSTQLAAQGPSDPSTDDSQPSKPAPRVISEEEARALLAEKRRLAREQAEREAELERQRQEELRRQEEERLRLEEEEQRRAEEEQLRLAEEFRRQEEEKLQRAIEEQQKREAEERERRELEAQQKAEREEQERKAREEAERQRKELEERLKREEAERAERKKRVEEIMSRTRRRGAKDNPAGKSAGSDAQASPERESSPSVSGRSSPQLLQDKLSDDKGTATQPEHKPEAVLQTPESEAAAQEPEDAAKDAGRGEQQGVSSLGNVAMPAAGSPDCVNGRETIVESADGVVDCSSDAQGDRGSSVVEEPMDQSPPHGKYFSPPSVASEGTTAPQPPCTNGYGSHHTNGGGDGIINGVGSEKVADLLGLDSLGPLKPEVLNTVSQEAENLRNSGDINSNRIVPTGNPLIGFEEDNRNNSTKTQEMQFTDLLS</sequence>
<feature type="compositionally biased region" description="Basic and acidic residues" evidence="6">
    <location>
        <begin position="83"/>
        <end position="106"/>
    </location>
</feature>
<organism evidence="7">
    <name type="scientific">Rhipicephalus appendiculatus</name>
    <name type="common">Brown ear tick</name>
    <dbReference type="NCBI Taxonomy" id="34631"/>
    <lineage>
        <taxon>Eukaryota</taxon>
        <taxon>Metazoa</taxon>
        <taxon>Ecdysozoa</taxon>
        <taxon>Arthropoda</taxon>
        <taxon>Chelicerata</taxon>
        <taxon>Arachnida</taxon>
        <taxon>Acari</taxon>
        <taxon>Parasitiformes</taxon>
        <taxon>Ixodida</taxon>
        <taxon>Ixodoidea</taxon>
        <taxon>Ixodidae</taxon>
        <taxon>Rhipicephalinae</taxon>
        <taxon>Rhipicephalus</taxon>
        <taxon>Rhipicephalus</taxon>
    </lineage>
</organism>
<evidence type="ECO:0000256" key="6">
    <source>
        <dbReference type="SAM" id="MobiDB-lite"/>
    </source>
</evidence>
<evidence type="ECO:0000256" key="2">
    <source>
        <dbReference type="ARBA" id="ARBA00007525"/>
    </source>
</evidence>
<dbReference type="GO" id="GO:0000226">
    <property type="term" value="P:microtubule cytoskeleton organization"/>
    <property type="evidence" value="ECO:0007669"/>
    <property type="project" value="InterPro"/>
</dbReference>
<feature type="compositionally biased region" description="Polar residues" evidence="6">
    <location>
        <begin position="1115"/>
        <end position="1130"/>
    </location>
</feature>
<dbReference type="EMBL" id="GEDV01003653">
    <property type="protein sequence ID" value="JAP84904.1"/>
    <property type="molecule type" value="Transcribed_RNA"/>
</dbReference>
<keyword evidence="4" id="KW-0175">Coiled coil</keyword>
<feature type="compositionally biased region" description="Polar residues" evidence="6">
    <location>
        <begin position="298"/>
        <end position="307"/>
    </location>
</feature>
<dbReference type="PANTHER" id="PTHR15073">
    <property type="entry name" value="MICROTUBULE-ASSOCIATED PROTEIN"/>
    <property type="match status" value="1"/>
</dbReference>
<comment type="subcellular location">
    <subcellularLocation>
        <location evidence="1">Cytoplasm</location>
        <location evidence="1">Cytoskeleton</location>
    </subcellularLocation>
</comment>
<feature type="compositionally biased region" description="Basic and acidic residues" evidence="6">
    <location>
        <begin position="583"/>
        <end position="595"/>
    </location>
</feature>
<feature type="compositionally biased region" description="Low complexity" evidence="6">
    <location>
        <begin position="898"/>
        <end position="907"/>
    </location>
</feature>
<feature type="compositionally biased region" description="Low complexity" evidence="6">
    <location>
        <begin position="358"/>
        <end position="383"/>
    </location>
</feature>
<feature type="compositionally biased region" description="Low complexity" evidence="6">
    <location>
        <begin position="711"/>
        <end position="722"/>
    </location>
</feature>
<feature type="compositionally biased region" description="Low complexity" evidence="6">
    <location>
        <begin position="658"/>
        <end position="685"/>
    </location>
</feature>
<feature type="compositionally biased region" description="Low complexity" evidence="6">
    <location>
        <begin position="518"/>
        <end position="529"/>
    </location>
</feature>
<feature type="region of interest" description="Disordered" evidence="6">
    <location>
        <begin position="272"/>
        <end position="440"/>
    </location>
</feature>
<comment type="similarity">
    <text evidence="2">Belongs to the MAP7 family.</text>
</comment>
<accession>A0A131Z0E9</accession>
<evidence type="ECO:0000256" key="5">
    <source>
        <dbReference type="ARBA" id="ARBA00023212"/>
    </source>
</evidence>
<dbReference type="InterPro" id="IPR051483">
    <property type="entry name" value="MAP7_domain-containing"/>
</dbReference>
<dbReference type="AlphaFoldDB" id="A0A131Z0E9"/>
<evidence type="ECO:0000256" key="4">
    <source>
        <dbReference type="ARBA" id="ARBA00023054"/>
    </source>
</evidence>
<feature type="compositionally biased region" description="Basic and acidic residues" evidence="6">
    <location>
        <begin position="913"/>
        <end position="929"/>
    </location>
</feature>
<feature type="compositionally biased region" description="Polar residues" evidence="6">
    <location>
        <begin position="11"/>
        <end position="31"/>
    </location>
</feature>
<dbReference type="InterPro" id="IPR008604">
    <property type="entry name" value="MAP7_fam"/>
</dbReference>
<name>A0A131Z0E9_RHIAP</name>
<feature type="region of interest" description="Disordered" evidence="6">
    <location>
        <begin position="453"/>
        <end position="604"/>
    </location>
</feature>
<keyword evidence="3" id="KW-0963">Cytoplasm</keyword>
<feature type="compositionally biased region" description="Basic and acidic residues" evidence="6">
    <location>
        <begin position="729"/>
        <end position="869"/>
    </location>
</feature>
<evidence type="ECO:0000256" key="1">
    <source>
        <dbReference type="ARBA" id="ARBA00004245"/>
    </source>
</evidence>
<feature type="compositionally biased region" description="Basic and acidic residues" evidence="6">
    <location>
        <begin position="218"/>
        <end position="229"/>
    </location>
</feature>
<feature type="region of interest" description="Disordered" evidence="6">
    <location>
        <begin position="1"/>
        <end position="121"/>
    </location>
</feature>
<feature type="region of interest" description="Disordered" evidence="6">
    <location>
        <begin position="212"/>
        <end position="231"/>
    </location>
</feature>
<reference evidence="7" key="1">
    <citation type="journal article" date="2016" name="Ticks Tick Borne Dis.">
        <title>De novo assembly and annotation of the salivary gland transcriptome of Rhipicephalus appendiculatus male and female ticks during blood feeding.</title>
        <authorList>
            <person name="de Castro M.H."/>
            <person name="de Klerk D."/>
            <person name="Pienaar R."/>
            <person name="Latif A.A."/>
            <person name="Rees D.J."/>
            <person name="Mans B.J."/>
        </authorList>
    </citation>
    <scope>NUCLEOTIDE SEQUENCE</scope>
    <source>
        <tissue evidence="7">Salivary glands</tissue>
    </source>
</reference>
<protein>
    <submittedName>
        <fullName evidence="7">Ensconsin</fullName>
    </submittedName>
</protein>
<dbReference type="Pfam" id="PF05672">
    <property type="entry name" value="MAP7"/>
    <property type="match status" value="1"/>
</dbReference>
<feature type="region of interest" description="Disordered" evidence="6">
    <location>
        <begin position="1109"/>
        <end position="1130"/>
    </location>
</feature>
<feature type="compositionally biased region" description="Polar residues" evidence="6">
    <location>
        <begin position="693"/>
        <end position="707"/>
    </location>
</feature>
<evidence type="ECO:0000313" key="7">
    <source>
        <dbReference type="EMBL" id="JAP84904.1"/>
    </source>
</evidence>